<gene>
    <name evidence="2" type="ORF">FHR38_002247</name>
</gene>
<accession>A0A7W7SPD8</accession>
<dbReference type="AlphaFoldDB" id="A0A7W7SPD8"/>
<dbReference type="RefSeq" id="WP_312882035.1">
    <property type="nucleotide sequence ID" value="NZ_JACHJW010000001.1"/>
</dbReference>
<name>A0A7W7SPD8_9ACTN</name>
<reference evidence="2 3" key="1">
    <citation type="submission" date="2020-08" db="EMBL/GenBank/DDBJ databases">
        <title>Sequencing the genomes of 1000 actinobacteria strains.</title>
        <authorList>
            <person name="Klenk H.-P."/>
        </authorList>
    </citation>
    <scope>NUCLEOTIDE SEQUENCE [LARGE SCALE GENOMIC DNA]</scope>
    <source>
        <strain evidence="2 3">DSM 45886</strain>
    </source>
</reference>
<proteinExistence type="predicted"/>
<dbReference type="PANTHER" id="PTHR35007:SF4">
    <property type="entry name" value="CONSERVED TRANSMEMBRANE PROTEIN-RELATED"/>
    <property type="match status" value="1"/>
</dbReference>
<sequence>MTATLWLLVSCLLGAALVAGWPVGSGRARRRAIIEPPPDRGRSTDRRPRTTRWRMSLSQLSAAPRRNTIAALVIGGGAGAWSGGPVASIAVAAYTGLAVGMVLRRQKLRLAVRQHRRQLDDLSALAADLRAGLPVPASSQPLSAMSAAPAPAATLPTADGTDRITSLTWSAIRLAEQTGAPLAGLLERIEADARATDRGLAAAEAQAAGARATAWLLAGLPLGGIALGFGIGVDPVTVLLHTPIGAGCAIAAIGLQLAGLTWANRLTAGATRGSAGPMRTRTA</sequence>
<organism evidence="2 3">
    <name type="scientific">Micromonospora polyrhachis</name>
    <dbReference type="NCBI Taxonomy" id="1282883"/>
    <lineage>
        <taxon>Bacteria</taxon>
        <taxon>Bacillati</taxon>
        <taxon>Actinomycetota</taxon>
        <taxon>Actinomycetes</taxon>
        <taxon>Micromonosporales</taxon>
        <taxon>Micromonosporaceae</taxon>
        <taxon>Micromonospora</taxon>
    </lineage>
</organism>
<keyword evidence="3" id="KW-1185">Reference proteome</keyword>
<keyword evidence="1" id="KW-1133">Transmembrane helix</keyword>
<feature type="transmembrane region" description="Helical" evidence="1">
    <location>
        <begin position="214"/>
        <end position="232"/>
    </location>
</feature>
<evidence type="ECO:0000313" key="2">
    <source>
        <dbReference type="EMBL" id="MBB4958514.1"/>
    </source>
</evidence>
<dbReference type="PANTHER" id="PTHR35007">
    <property type="entry name" value="INTEGRAL MEMBRANE PROTEIN-RELATED"/>
    <property type="match status" value="1"/>
</dbReference>
<keyword evidence="1" id="KW-0472">Membrane</keyword>
<dbReference type="EMBL" id="JACHJW010000001">
    <property type="protein sequence ID" value="MBB4958514.1"/>
    <property type="molecule type" value="Genomic_DNA"/>
</dbReference>
<comment type="caution">
    <text evidence="2">The sequence shown here is derived from an EMBL/GenBank/DDBJ whole genome shotgun (WGS) entry which is preliminary data.</text>
</comment>
<keyword evidence="1" id="KW-0812">Transmembrane</keyword>
<feature type="transmembrane region" description="Helical" evidence="1">
    <location>
        <begin position="244"/>
        <end position="263"/>
    </location>
</feature>
<dbReference type="Proteomes" id="UP000578819">
    <property type="component" value="Unassembled WGS sequence"/>
</dbReference>
<feature type="transmembrane region" description="Helical" evidence="1">
    <location>
        <begin position="86"/>
        <end position="103"/>
    </location>
</feature>
<evidence type="ECO:0000313" key="3">
    <source>
        <dbReference type="Proteomes" id="UP000578819"/>
    </source>
</evidence>
<protein>
    <submittedName>
        <fullName evidence="2">Tight adherence protein B</fullName>
    </submittedName>
</protein>
<evidence type="ECO:0000256" key="1">
    <source>
        <dbReference type="SAM" id="Phobius"/>
    </source>
</evidence>